<dbReference type="EMBL" id="AVCI01000014">
    <property type="protein sequence ID" value="KFN42187.1"/>
    <property type="molecule type" value="Genomic_DNA"/>
</dbReference>
<organism evidence="1 2">
    <name type="scientific">Arenimonas oryziterrae DSM 21050 = YC6267</name>
    <dbReference type="NCBI Taxonomy" id="1121015"/>
    <lineage>
        <taxon>Bacteria</taxon>
        <taxon>Pseudomonadati</taxon>
        <taxon>Pseudomonadota</taxon>
        <taxon>Gammaproteobacteria</taxon>
        <taxon>Lysobacterales</taxon>
        <taxon>Lysobacteraceae</taxon>
        <taxon>Arenimonas</taxon>
    </lineage>
</organism>
<name>A0A091ASP9_9GAMM</name>
<sequence>MKLRLQDTLDAVAVRRITDAVLRADLGSRVNFEPEAQIVRIENWLTVSETIEVIARNGYLIASVVDDSNTAPAFRRVGGGA</sequence>
<gene>
    <name evidence="1" type="ORF">N789_14465</name>
</gene>
<dbReference type="OrthoDB" id="6026071at2"/>
<proteinExistence type="predicted"/>
<protein>
    <recommendedName>
        <fullName evidence="3">HMA domain-containing protein</fullName>
    </recommendedName>
</protein>
<keyword evidence="2" id="KW-1185">Reference proteome</keyword>
<reference evidence="1 2" key="1">
    <citation type="submission" date="2013-09" db="EMBL/GenBank/DDBJ databases">
        <title>Genome sequencing of Arenimonas oryziterrae.</title>
        <authorList>
            <person name="Chen F."/>
            <person name="Wang G."/>
        </authorList>
    </citation>
    <scope>NUCLEOTIDE SEQUENCE [LARGE SCALE GENOMIC DNA]</scope>
    <source>
        <strain evidence="1 2">YC6267</strain>
    </source>
</reference>
<comment type="caution">
    <text evidence="1">The sequence shown here is derived from an EMBL/GenBank/DDBJ whole genome shotgun (WGS) entry which is preliminary data.</text>
</comment>
<accession>A0A091ASP9</accession>
<dbReference type="AlphaFoldDB" id="A0A091ASP9"/>
<evidence type="ECO:0000313" key="1">
    <source>
        <dbReference type="EMBL" id="KFN42187.1"/>
    </source>
</evidence>
<evidence type="ECO:0000313" key="2">
    <source>
        <dbReference type="Proteomes" id="UP000029385"/>
    </source>
</evidence>
<evidence type="ECO:0008006" key="3">
    <source>
        <dbReference type="Google" id="ProtNLM"/>
    </source>
</evidence>
<dbReference type="STRING" id="1121015.GCA_000420545_02165"/>
<dbReference type="Proteomes" id="UP000029385">
    <property type="component" value="Unassembled WGS sequence"/>
</dbReference>
<dbReference type="PATRIC" id="fig|1121015.4.peg.2356"/>
<dbReference type="RefSeq" id="WP_022969775.1">
    <property type="nucleotide sequence ID" value="NZ_ATVD01000004.1"/>
</dbReference>